<comment type="subcellular location">
    <subcellularLocation>
        <location evidence="1">Endoplasmic reticulum membrane</location>
        <topology evidence="1">Multi-pass membrane protein</topology>
    </subcellularLocation>
</comment>
<evidence type="ECO:0000256" key="3">
    <source>
        <dbReference type="ARBA" id="ARBA00020820"/>
    </source>
</evidence>
<proteinExistence type="inferred from homology"/>
<dbReference type="KEGG" id="ago:AGOS_AFR249W"/>
<evidence type="ECO:0000313" key="11">
    <source>
        <dbReference type="EMBL" id="AAS53620.1"/>
    </source>
</evidence>
<evidence type="ECO:0000313" key="12">
    <source>
        <dbReference type="Proteomes" id="UP000000591"/>
    </source>
</evidence>
<evidence type="ECO:0000256" key="6">
    <source>
        <dbReference type="ARBA" id="ARBA00022989"/>
    </source>
</evidence>
<sequence>MSSEAPTWARCLVEPEYLKSISVVSSNTLPQPPGFSKKQKSQTRSVSKEEGEANRERINALQVKKAWQLAFQPSKAIPMNFFMSYMSGTSLQIIPIMTALMLLTGPVKSVLQVRSTFKGLLNNEAAYGQVLAAMCLYVFFQAVLMAIGLQKLNAMGLLPNKHSDWLAWETPMAYSMQSYAF</sequence>
<dbReference type="Pfam" id="PF06417">
    <property type="entry name" value="EMC4"/>
    <property type="match status" value="1"/>
</dbReference>
<comment type="similarity">
    <text evidence="2 8">Belongs to the EMC4 family.</text>
</comment>
<dbReference type="Proteomes" id="UP000000591">
    <property type="component" value="Chromosome VI"/>
</dbReference>
<dbReference type="GeneID" id="4622059"/>
<dbReference type="AlphaFoldDB" id="Q753S7"/>
<evidence type="ECO:0000256" key="1">
    <source>
        <dbReference type="ARBA" id="ARBA00004477"/>
    </source>
</evidence>
<evidence type="ECO:0000256" key="4">
    <source>
        <dbReference type="ARBA" id="ARBA00022692"/>
    </source>
</evidence>
<dbReference type="GO" id="GO:0072546">
    <property type="term" value="C:EMC complex"/>
    <property type="evidence" value="ECO:0000318"/>
    <property type="project" value="GO_Central"/>
</dbReference>
<feature type="region of interest" description="Disordered" evidence="9">
    <location>
        <begin position="25"/>
        <end position="53"/>
    </location>
</feature>
<accession>Q753S7</accession>
<keyword evidence="4 10" id="KW-0812">Transmembrane</keyword>
<name>Q753S7_EREGS</name>
<evidence type="ECO:0000256" key="2">
    <source>
        <dbReference type="ARBA" id="ARBA00007715"/>
    </source>
</evidence>
<dbReference type="FunCoup" id="Q753S7">
    <property type="interactions" value="784"/>
</dbReference>
<evidence type="ECO:0000256" key="8">
    <source>
        <dbReference type="PIRNR" id="PIRNR017207"/>
    </source>
</evidence>
<dbReference type="InterPro" id="IPR009445">
    <property type="entry name" value="TMEM85/Emc4"/>
</dbReference>
<feature type="transmembrane region" description="Helical" evidence="10">
    <location>
        <begin position="125"/>
        <end position="149"/>
    </location>
</feature>
<reference evidence="12" key="2">
    <citation type="journal article" date="2013" name="G3 (Bethesda)">
        <title>Genomes of Ashbya fungi isolated from insects reveal four mating-type loci, numerous translocations, lack of transposons, and distinct gene duplications.</title>
        <authorList>
            <person name="Dietrich F.S."/>
            <person name="Voegeli S."/>
            <person name="Kuo S."/>
            <person name="Philippsen P."/>
        </authorList>
    </citation>
    <scope>GENOME REANNOTATION</scope>
    <source>
        <strain evidence="12">ATCC 10895 / CBS 109.51 / FGSC 9923 / NRRL Y-1056</strain>
    </source>
</reference>
<dbReference type="STRING" id="284811.Q753S7"/>
<keyword evidence="6 10" id="KW-1133">Transmembrane helix</keyword>
<dbReference type="eggNOG" id="KOG3318">
    <property type="taxonomic scope" value="Eukaryota"/>
</dbReference>
<evidence type="ECO:0000256" key="10">
    <source>
        <dbReference type="SAM" id="Phobius"/>
    </source>
</evidence>
<dbReference type="RefSeq" id="NP_985796.1">
    <property type="nucleotide sequence ID" value="NM_211151.1"/>
</dbReference>
<keyword evidence="7 8" id="KW-0472">Membrane</keyword>
<gene>
    <name evidence="11" type="ORF">AGOS_AFR249W</name>
</gene>
<keyword evidence="12" id="KW-1185">Reference proteome</keyword>
<keyword evidence="5" id="KW-0256">Endoplasmic reticulum</keyword>
<evidence type="ECO:0000256" key="5">
    <source>
        <dbReference type="ARBA" id="ARBA00022824"/>
    </source>
</evidence>
<dbReference type="HOGENOM" id="CLU_098404_1_3_1"/>
<dbReference type="OrthoDB" id="369569at2759"/>
<dbReference type="PIRSF" id="PIRSF017207">
    <property type="entry name" value="UCP017207_TM-p85"/>
    <property type="match status" value="1"/>
</dbReference>
<dbReference type="OMA" id="IPMNFFM"/>
<feature type="transmembrane region" description="Helical" evidence="10">
    <location>
        <begin position="82"/>
        <end position="105"/>
    </location>
</feature>
<organism evidence="11 12">
    <name type="scientific">Eremothecium gossypii (strain ATCC 10895 / CBS 109.51 / FGSC 9923 / NRRL Y-1056)</name>
    <name type="common">Yeast</name>
    <name type="synonym">Ashbya gossypii</name>
    <dbReference type="NCBI Taxonomy" id="284811"/>
    <lineage>
        <taxon>Eukaryota</taxon>
        <taxon>Fungi</taxon>
        <taxon>Dikarya</taxon>
        <taxon>Ascomycota</taxon>
        <taxon>Saccharomycotina</taxon>
        <taxon>Saccharomycetes</taxon>
        <taxon>Saccharomycetales</taxon>
        <taxon>Saccharomycetaceae</taxon>
        <taxon>Eremothecium</taxon>
    </lineage>
</organism>
<evidence type="ECO:0000256" key="7">
    <source>
        <dbReference type="ARBA" id="ARBA00023136"/>
    </source>
</evidence>
<evidence type="ECO:0000256" key="9">
    <source>
        <dbReference type="SAM" id="MobiDB-lite"/>
    </source>
</evidence>
<dbReference type="EMBL" id="AE016819">
    <property type="protein sequence ID" value="AAS53620.1"/>
    <property type="molecule type" value="Genomic_DNA"/>
</dbReference>
<reference evidence="11 12" key="1">
    <citation type="journal article" date="2004" name="Science">
        <title>The Ashbya gossypii genome as a tool for mapping the ancient Saccharomyces cerevisiae genome.</title>
        <authorList>
            <person name="Dietrich F.S."/>
            <person name="Voegeli S."/>
            <person name="Brachat S."/>
            <person name="Lerch A."/>
            <person name="Gates K."/>
            <person name="Steiner S."/>
            <person name="Mohr C."/>
            <person name="Pohlmann R."/>
            <person name="Luedi P."/>
            <person name="Choi S."/>
            <person name="Wing R.A."/>
            <person name="Flavier A."/>
            <person name="Gaffney T.D."/>
            <person name="Philippsen P."/>
        </authorList>
    </citation>
    <scope>NUCLEOTIDE SEQUENCE [LARGE SCALE GENOMIC DNA]</scope>
    <source>
        <strain evidence="12">ATCC 10895 / CBS 109.51 / FGSC 9923 / NRRL Y-1056</strain>
    </source>
</reference>
<protein>
    <recommendedName>
        <fullName evidence="3 8">ER membrane protein complex subunit 4</fullName>
    </recommendedName>
</protein>
<dbReference type="InParanoid" id="Q753S7"/>
<dbReference type="PANTHER" id="PTHR19315">
    <property type="entry name" value="ER MEMBRANE PROTEIN COMPLEX SUBUNIT 4"/>
    <property type="match status" value="1"/>
</dbReference>